<sequence length="39" mass="4731">MRQFVPFCINLWWKCLYLCKGKHKIQFLLGGDKCMCSKY</sequence>
<proteinExistence type="predicted"/>
<dbReference type="EMBL" id="GBXM01041287">
    <property type="protein sequence ID" value="JAH67290.1"/>
    <property type="molecule type" value="Transcribed_RNA"/>
</dbReference>
<organism evidence="1">
    <name type="scientific">Anguilla anguilla</name>
    <name type="common">European freshwater eel</name>
    <name type="synonym">Muraena anguilla</name>
    <dbReference type="NCBI Taxonomy" id="7936"/>
    <lineage>
        <taxon>Eukaryota</taxon>
        <taxon>Metazoa</taxon>
        <taxon>Chordata</taxon>
        <taxon>Craniata</taxon>
        <taxon>Vertebrata</taxon>
        <taxon>Euteleostomi</taxon>
        <taxon>Actinopterygii</taxon>
        <taxon>Neopterygii</taxon>
        <taxon>Teleostei</taxon>
        <taxon>Anguilliformes</taxon>
        <taxon>Anguillidae</taxon>
        <taxon>Anguilla</taxon>
    </lineage>
</organism>
<protein>
    <submittedName>
        <fullName evidence="1">Uncharacterized protein</fullName>
    </submittedName>
</protein>
<accession>A0A0E9UQ18</accession>
<name>A0A0E9UQ18_ANGAN</name>
<reference evidence="1" key="1">
    <citation type="submission" date="2014-11" db="EMBL/GenBank/DDBJ databases">
        <authorList>
            <person name="Amaro Gonzalez C."/>
        </authorList>
    </citation>
    <scope>NUCLEOTIDE SEQUENCE</scope>
</reference>
<reference evidence="1" key="2">
    <citation type="journal article" date="2015" name="Fish Shellfish Immunol.">
        <title>Early steps in the European eel (Anguilla anguilla)-Vibrio vulnificus interaction in the gills: Role of the RtxA13 toxin.</title>
        <authorList>
            <person name="Callol A."/>
            <person name="Pajuelo D."/>
            <person name="Ebbesson L."/>
            <person name="Teles M."/>
            <person name="MacKenzie S."/>
            <person name="Amaro C."/>
        </authorList>
    </citation>
    <scope>NUCLEOTIDE SEQUENCE</scope>
</reference>
<evidence type="ECO:0000313" key="1">
    <source>
        <dbReference type="EMBL" id="JAH67290.1"/>
    </source>
</evidence>
<dbReference type="AlphaFoldDB" id="A0A0E9UQ18"/>